<evidence type="ECO:0000313" key="2">
    <source>
        <dbReference type="EMBL" id="MDI9874997.1"/>
    </source>
</evidence>
<reference evidence="2 3" key="1">
    <citation type="submission" date="2023-05" db="EMBL/GenBank/DDBJ databases">
        <title>Novel species of genus Flectobacillus isolated from stream in China.</title>
        <authorList>
            <person name="Lu H."/>
        </authorList>
    </citation>
    <scope>NUCLEOTIDE SEQUENCE [LARGE SCALE GENOMIC DNA]</scope>
    <source>
        <strain evidence="2 3">LFS242W</strain>
    </source>
</reference>
<feature type="domain" description="SMODS-associated and fused to various effectors" evidence="1">
    <location>
        <begin position="195"/>
        <end position="384"/>
    </location>
</feature>
<dbReference type="RefSeq" id="WP_283381757.1">
    <property type="nucleotide sequence ID" value="NZ_JASHIE010000006.1"/>
</dbReference>
<comment type="caution">
    <text evidence="2">The sequence shown here is derived from an EMBL/GenBank/DDBJ whole genome shotgun (WGS) entry which is preliminary data.</text>
</comment>
<proteinExistence type="predicted"/>
<gene>
    <name evidence="2" type="ORF">QM481_10715</name>
</gene>
<sequence length="385" mass="44396">MKKKDDAKEKARKPLPPKVVNLLLARSCGRCQYEGCNEVLTKDILTKKNYNTAYIAHIVAAEPNGPRGDEALSPRLCQDFENLMLLCDRHHRLIDREDIAGHSVERLVSMKRSHESLMERLTNFKNKKETEILLFGANIGKQGIPLFYDSAHETIIDSHYPASQYGIQLGLLNSGVLDHRKEFWLMEHANLIANFDTKIKHQRESGIIKHLSVFCLAPQPLLILLGSLLGDIHHTEVYQLHREPKTWKWLNEADPLIYEIKRPEKNHTKIALKIALSANITDDRIVKVLGEDCSIWTFTVNTPHNDLIRNKEHLERFRQQIRLLMNEIKTVHGQDNIIHVFPAMPISTAVELGRVRMPKADLPLLIYDQNYQNPNMGFYETFKIE</sequence>
<protein>
    <submittedName>
        <fullName evidence="2">SAVED domain-containing protein</fullName>
    </submittedName>
</protein>
<dbReference type="InterPro" id="IPR040836">
    <property type="entry name" value="SAVED"/>
</dbReference>
<organism evidence="2 3">
    <name type="scientific">Flectobacillus rivi</name>
    <dbReference type="NCBI Taxonomy" id="2984209"/>
    <lineage>
        <taxon>Bacteria</taxon>
        <taxon>Pseudomonadati</taxon>
        <taxon>Bacteroidota</taxon>
        <taxon>Cytophagia</taxon>
        <taxon>Cytophagales</taxon>
        <taxon>Flectobacillaceae</taxon>
        <taxon>Flectobacillus</taxon>
    </lineage>
</organism>
<dbReference type="Proteomes" id="UP001225761">
    <property type="component" value="Unassembled WGS sequence"/>
</dbReference>
<dbReference type="EMBL" id="JASHIE010000006">
    <property type="protein sequence ID" value="MDI9874997.1"/>
    <property type="molecule type" value="Genomic_DNA"/>
</dbReference>
<dbReference type="Pfam" id="PF18145">
    <property type="entry name" value="SAVED"/>
    <property type="match status" value="1"/>
</dbReference>
<name>A0ABT6Z1M1_9BACT</name>
<dbReference type="NCBIfam" id="NF033611">
    <property type="entry name" value="SAVED"/>
    <property type="match status" value="1"/>
</dbReference>
<keyword evidence="3" id="KW-1185">Reference proteome</keyword>
<accession>A0ABT6Z1M1</accession>
<evidence type="ECO:0000259" key="1">
    <source>
        <dbReference type="Pfam" id="PF18145"/>
    </source>
</evidence>
<evidence type="ECO:0000313" key="3">
    <source>
        <dbReference type="Proteomes" id="UP001225761"/>
    </source>
</evidence>